<evidence type="ECO:0000259" key="2">
    <source>
        <dbReference type="PROSITE" id="PS50878"/>
    </source>
</evidence>
<keyword evidence="4" id="KW-1185">Reference proteome</keyword>
<feature type="signal peptide" evidence="1">
    <location>
        <begin position="1"/>
        <end position="25"/>
    </location>
</feature>
<accession>A0AAD8Z7D2</accession>
<sequence length="113" mass="12848">MNTGVPRGCVLSPLLLILMTHDCCAKYKSNHIIKPADDTTVAGLISNDDVSAYKEEVNQLVIWCDNNNLSLNVNKRKEIIVDFRSTCTYKMAITFRETGTQYMHEKMKNLSYV</sequence>
<feature type="chain" id="PRO_5042094536" description="Reverse transcriptase domain-containing protein" evidence="1">
    <location>
        <begin position="26"/>
        <end position="113"/>
    </location>
</feature>
<evidence type="ECO:0000256" key="1">
    <source>
        <dbReference type="SAM" id="SignalP"/>
    </source>
</evidence>
<dbReference type="Proteomes" id="UP001239994">
    <property type="component" value="Unassembled WGS sequence"/>
</dbReference>
<dbReference type="InterPro" id="IPR000477">
    <property type="entry name" value="RT_dom"/>
</dbReference>
<dbReference type="AlphaFoldDB" id="A0AAD8Z7D2"/>
<name>A0AAD8Z7D2_9TELE</name>
<organism evidence="3 4">
    <name type="scientific">Electrophorus voltai</name>
    <dbReference type="NCBI Taxonomy" id="2609070"/>
    <lineage>
        <taxon>Eukaryota</taxon>
        <taxon>Metazoa</taxon>
        <taxon>Chordata</taxon>
        <taxon>Craniata</taxon>
        <taxon>Vertebrata</taxon>
        <taxon>Euteleostomi</taxon>
        <taxon>Actinopterygii</taxon>
        <taxon>Neopterygii</taxon>
        <taxon>Teleostei</taxon>
        <taxon>Ostariophysi</taxon>
        <taxon>Gymnotiformes</taxon>
        <taxon>Gymnotoidei</taxon>
        <taxon>Gymnotidae</taxon>
        <taxon>Electrophorus</taxon>
    </lineage>
</organism>
<proteinExistence type="predicted"/>
<feature type="domain" description="Reverse transcriptase" evidence="2">
    <location>
        <begin position="1"/>
        <end position="107"/>
    </location>
</feature>
<evidence type="ECO:0000313" key="4">
    <source>
        <dbReference type="Proteomes" id="UP001239994"/>
    </source>
</evidence>
<dbReference type="EMBL" id="JAROKS010000017">
    <property type="protein sequence ID" value="KAK1793776.1"/>
    <property type="molecule type" value="Genomic_DNA"/>
</dbReference>
<keyword evidence="1" id="KW-0732">Signal</keyword>
<dbReference type="PROSITE" id="PS50878">
    <property type="entry name" value="RT_POL"/>
    <property type="match status" value="1"/>
</dbReference>
<comment type="caution">
    <text evidence="3">The sequence shown here is derived from an EMBL/GenBank/DDBJ whole genome shotgun (WGS) entry which is preliminary data.</text>
</comment>
<reference evidence="3" key="1">
    <citation type="submission" date="2023-03" db="EMBL/GenBank/DDBJ databases">
        <title>Electrophorus voltai genome.</title>
        <authorList>
            <person name="Bian C."/>
        </authorList>
    </citation>
    <scope>NUCLEOTIDE SEQUENCE</scope>
    <source>
        <strain evidence="3">CB-2022</strain>
        <tissue evidence="3">Muscle</tissue>
    </source>
</reference>
<gene>
    <name evidence="3" type="ORF">P4O66_001508</name>
</gene>
<evidence type="ECO:0000313" key="3">
    <source>
        <dbReference type="EMBL" id="KAK1793776.1"/>
    </source>
</evidence>
<protein>
    <recommendedName>
        <fullName evidence="2">Reverse transcriptase domain-containing protein</fullName>
    </recommendedName>
</protein>